<feature type="transmembrane region" description="Helical" evidence="1">
    <location>
        <begin position="15"/>
        <end position="38"/>
    </location>
</feature>
<proteinExistence type="predicted"/>
<feature type="transmembrane region" description="Helical" evidence="1">
    <location>
        <begin position="264"/>
        <end position="284"/>
    </location>
</feature>
<accession>A0A6F8ZDI0</accession>
<dbReference type="KEGG" id="hfv:R50_0187"/>
<feature type="transmembrane region" description="Helical" evidence="1">
    <location>
        <begin position="202"/>
        <end position="221"/>
    </location>
</feature>
<evidence type="ECO:0000313" key="2">
    <source>
        <dbReference type="EMBL" id="CAB1127693.1"/>
    </source>
</evidence>
<keyword evidence="1" id="KW-0472">Membrane</keyword>
<feature type="transmembrane region" description="Helical" evidence="1">
    <location>
        <begin position="79"/>
        <end position="109"/>
    </location>
</feature>
<feature type="transmembrane region" description="Helical" evidence="1">
    <location>
        <begin position="146"/>
        <end position="164"/>
    </location>
</feature>
<gene>
    <name evidence="2" type="ORF">R50_0187</name>
</gene>
<protein>
    <recommendedName>
        <fullName evidence="4">Glycosyltransferase RgtA/B/C/D-like domain-containing protein</fullName>
    </recommendedName>
</protein>
<feature type="transmembrane region" description="Helical" evidence="1">
    <location>
        <begin position="50"/>
        <end position="67"/>
    </location>
</feature>
<reference evidence="2 3" key="1">
    <citation type="submission" date="2020-02" db="EMBL/GenBank/DDBJ databases">
        <authorList>
            <person name="Hogendoorn C."/>
        </authorList>
    </citation>
    <scope>NUCLEOTIDE SEQUENCE [LARGE SCALE GENOMIC DNA]</scope>
    <source>
        <strain evidence="2">R501</strain>
    </source>
</reference>
<evidence type="ECO:0008006" key="4">
    <source>
        <dbReference type="Google" id="ProtNLM"/>
    </source>
</evidence>
<sequence length="471" mass="48667">MASLGSFLGVEGLGAWSWTLAFTAVLTALGIARLQLGMAGTEGLAGLEQSLYLLWTRGGGAIASWTGDPVLTQGTPAGLWLLAPVLAAGGTGALLTLQALALGSGYLLLTRLGRRWGVPPATARLVGVAYLLSPVVWGAALADMHPAVLAVPFLLGVVWAVAADRRVAFRLLAAGLLLFLPAAPLALVGVAGVLALHRRWGWALEAVLWGAAAAGLDAAWWGRGSLDLLTRTWFGADGATPAAVLRAWGADPARLLAWARSLRAWEYLVWMLGPLAVPLTAGWLRGRLSAWLLPAALLLAASLAATAPAATSPFLPWSLPAVAFLYVAALSMLRGLAPGRTAPLLGGLTACLFLAVFGYHQRQTVWSRRPPAGTVLAAAVAVVPPRAPVVTQAFLAPFLAGRGRLWLPAAAPAQVPAGTYLVLEPGYSSGSEPAGAAAAWATQAATAGAPVVFRQDGLVVYRTVRPLARPV</sequence>
<keyword evidence="1" id="KW-1133">Transmembrane helix</keyword>
<dbReference type="Proteomes" id="UP000503399">
    <property type="component" value="Chromosome"/>
</dbReference>
<evidence type="ECO:0000313" key="3">
    <source>
        <dbReference type="Proteomes" id="UP000503399"/>
    </source>
</evidence>
<organism evidence="2 3">
    <name type="scientific">Candidatus Hydrogenisulfobacillus filiaventi</name>
    <dbReference type="NCBI Taxonomy" id="2707344"/>
    <lineage>
        <taxon>Bacteria</taxon>
        <taxon>Bacillati</taxon>
        <taxon>Bacillota</taxon>
        <taxon>Clostridia</taxon>
        <taxon>Eubacteriales</taxon>
        <taxon>Clostridiales Family XVII. Incertae Sedis</taxon>
        <taxon>Candidatus Hydrogenisulfobacillus</taxon>
    </lineage>
</organism>
<feature type="transmembrane region" description="Helical" evidence="1">
    <location>
        <begin position="171"/>
        <end position="196"/>
    </location>
</feature>
<keyword evidence="1" id="KW-0812">Transmembrane</keyword>
<feature type="transmembrane region" description="Helical" evidence="1">
    <location>
        <begin position="290"/>
        <end position="310"/>
    </location>
</feature>
<keyword evidence="3" id="KW-1185">Reference proteome</keyword>
<dbReference type="EMBL" id="LR778114">
    <property type="protein sequence ID" value="CAB1127693.1"/>
    <property type="molecule type" value="Genomic_DNA"/>
</dbReference>
<feature type="transmembrane region" description="Helical" evidence="1">
    <location>
        <begin position="121"/>
        <end position="140"/>
    </location>
</feature>
<dbReference type="AlphaFoldDB" id="A0A6F8ZDI0"/>
<dbReference type="Pfam" id="PF09852">
    <property type="entry name" value="DUF2079"/>
    <property type="match status" value="1"/>
</dbReference>
<feature type="transmembrane region" description="Helical" evidence="1">
    <location>
        <begin position="317"/>
        <end position="336"/>
    </location>
</feature>
<name>A0A6F8ZDI0_9FIRM</name>
<dbReference type="InterPro" id="IPR018650">
    <property type="entry name" value="STSV1_Orf64"/>
</dbReference>
<feature type="transmembrane region" description="Helical" evidence="1">
    <location>
        <begin position="342"/>
        <end position="359"/>
    </location>
</feature>
<evidence type="ECO:0000256" key="1">
    <source>
        <dbReference type="SAM" id="Phobius"/>
    </source>
</evidence>